<dbReference type="Proteomes" id="UP001054252">
    <property type="component" value="Unassembled WGS sequence"/>
</dbReference>
<keyword evidence="4" id="KW-0235">DNA replication</keyword>
<dbReference type="PANTHER" id="PTHR21206:SF0">
    <property type="entry name" value="DNA REPLICATION COMPLEX GINS PROTEIN SLD5"/>
    <property type="match status" value="1"/>
</dbReference>
<comment type="similarity">
    <text evidence="2">Belongs to the GINS4/SLD5 family.</text>
</comment>
<dbReference type="GO" id="GO:0006261">
    <property type="term" value="P:DNA-templated DNA replication"/>
    <property type="evidence" value="ECO:0007669"/>
    <property type="project" value="InterPro"/>
</dbReference>
<keyword evidence="10" id="KW-1185">Reference proteome</keyword>
<keyword evidence="6" id="KW-0732">Signal</keyword>
<comment type="caution">
    <text evidence="9">The sequence shown here is derived from an EMBL/GenBank/DDBJ whole genome shotgun (WGS) entry which is preliminary data.</text>
</comment>
<comment type="subcellular location">
    <subcellularLocation>
        <location evidence="1">Nucleus</location>
    </subcellularLocation>
</comment>
<evidence type="ECO:0000256" key="1">
    <source>
        <dbReference type="ARBA" id="ARBA00004123"/>
    </source>
</evidence>
<evidence type="ECO:0000313" key="10">
    <source>
        <dbReference type="Proteomes" id="UP001054252"/>
    </source>
</evidence>
<protein>
    <recommendedName>
        <fullName evidence="3">DNA replication complex GINS protein SLD5</fullName>
    </recommendedName>
</protein>
<evidence type="ECO:0000256" key="4">
    <source>
        <dbReference type="ARBA" id="ARBA00022705"/>
    </source>
</evidence>
<evidence type="ECO:0000256" key="6">
    <source>
        <dbReference type="SAM" id="SignalP"/>
    </source>
</evidence>
<dbReference type="CDD" id="cd11711">
    <property type="entry name" value="GINS_A_Sld5"/>
    <property type="match status" value="1"/>
</dbReference>
<evidence type="ECO:0000259" key="8">
    <source>
        <dbReference type="Pfam" id="PF16922"/>
    </source>
</evidence>
<dbReference type="FunFam" id="1.20.58.1030:FF:000005">
    <property type="entry name" value="DNA replication complex GINS protein SLD5"/>
    <property type="match status" value="1"/>
</dbReference>
<feature type="domain" description="DNA replication complex GINS protein SLD5 C-terminal" evidence="8">
    <location>
        <begin position="251"/>
        <end position="313"/>
    </location>
</feature>
<dbReference type="InterPro" id="IPR008591">
    <property type="entry name" value="GINS_Sld5"/>
</dbReference>
<reference evidence="9 10" key="1">
    <citation type="journal article" date="2021" name="Commun. Biol.">
        <title>The genome of Shorea leprosula (Dipterocarpaceae) highlights the ecological relevance of drought in aseasonal tropical rainforests.</title>
        <authorList>
            <person name="Ng K.K.S."/>
            <person name="Kobayashi M.J."/>
            <person name="Fawcett J.A."/>
            <person name="Hatakeyama M."/>
            <person name="Paape T."/>
            <person name="Ng C.H."/>
            <person name="Ang C.C."/>
            <person name="Tnah L.H."/>
            <person name="Lee C.T."/>
            <person name="Nishiyama T."/>
            <person name="Sese J."/>
            <person name="O'Brien M.J."/>
            <person name="Copetti D."/>
            <person name="Mohd Noor M.I."/>
            <person name="Ong R.C."/>
            <person name="Putra M."/>
            <person name="Sireger I.Z."/>
            <person name="Indrioko S."/>
            <person name="Kosugi Y."/>
            <person name="Izuno A."/>
            <person name="Isagi Y."/>
            <person name="Lee S.L."/>
            <person name="Shimizu K.K."/>
        </authorList>
    </citation>
    <scope>NUCLEOTIDE SEQUENCE [LARGE SCALE GENOMIC DNA]</scope>
    <source>
        <strain evidence="9">214</strain>
    </source>
</reference>
<dbReference type="Gene3D" id="1.20.58.1030">
    <property type="match status" value="1"/>
</dbReference>
<feature type="domain" description="GINS subunit" evidence="7">
    <location>
        <begin position="147"/>
        <end position="220"/>
    </location>
</feature>
<dbReference type="GO" id="GO:0000811">
    <property type="term" value="C:GINS complex"/>
    <property type="evidence" value="ECO:0007669"/>
    <property type="project" value="TreeGrafter"/>
</dbReference>
<evidence type="ECO:0000256" key="2">
    <source>
        <dbReference type="ARBA" id="ARBA00008187"/>
    </source>
</evidence>
<dbReference type="PANTHER" id="PTHR21206">
    <property type="entry name" value="SLD5 PROTEIN"/>
    <property type="match status" value="1"/>
</dbReference>
<dbReference type="Pfam" id="PF05916">
    <property type="entry name" value="Sld5"/>
    <property type="match status" value="1"/>
</dbReference>
<dbReference type="InterPro" id="IPR036224">
    <property type="entry name" value="GINS_bundle-like_dom_sf"/>
</dbReference>
<accession>A0AAV5IEK2</accession>
<evidence type="ECO:0000259" key="7">
    <source>
        <dbReference type="Pfam" id="PF05916"/>
    </source>
</evidence>
<dbReference type="InterPro" id="IPR038749">
    <property type="entry name" value="Sld5_GINS_A"/>
</dbReference>
<evidence type="ECO:0000256" key="3">
    <source>
        <dbReference type="ARBA" id="ARBA00014804"/>
    </source>
</evidence>
<gene>
    <name evidence="9" type="ORF">SLEP1_g10686</name>
</gene>
<dbReference type="Pfam" id="PF16922">
    <property type="entry name" value="SLD5_C"/>
    <property type="match status" value="1"/>
</dbReference>
<dbReference type="SUPFAM" id="SSF158573">
    <property type="entry name" value="GINS helical bundle-like"/>
    <property type="match status" value="1"/>
</dbReference>
<name>A0AAV5IEK2_9ROSI</name>
<dbReference type="EMBL" id="BPVZ01000011">
    <property type="protein sequence ID" value="GKU97545.1"/>
    <property type="molecule type" value="Genomic_DNA"/>
</dbReference>
<dbReference type="InterPro" id="IPR021151">
    <property type="entry name" value="GINS_A"/>
</dbReference>
<organism evidence="9 10">
    <name type="scientific">Rubroshorea leprosula</name>
    <dbReference type="NCBI Taxonomy" id="152421"/>
    <lineage>
        <taxon>Eukaryota</taxon>
        <taxon>Viridiplantae</taxon>
        <taxon>Streptophyta</taxon>
        <taxon>Embryophyta</taxon>
        <taxon>Tracheophyta</taxon>
        <taxon>Spermatophyta</taxon>
        <taxon>Magnoliopsida</taxon>
        <taxon>eudicotyledons</taxon>
        <taxon>Gunneridae</taxon>
        <taxon>Pentapetalae</taxon>
        <taxon>rosids</taxon>
        <taxon>malvids</taxon>
        <taxon>Malvales</taxon>
        <taxon>Dipterocarpaceae</taxon>
        <taxon>Rubroshorea</taxon>
    </lineage>
</organism>
<proteinExistence type="inferred from homology"/>
<evidence type="ECO:0000256" key="5">
    <source>
        <dbReference type="ARBA" id="ARBA00023242"/>
    </source>
</evidence>
<feature type="chain" id="PRO_5043921417" description="DNA replication complex GINS protein SLD5" evidence="6">
    <location>
        <begin position="33"/>
        <end position="313"/>
    </location>
</feature>
<keyword evidence="5" id="KW-0539">Nucleus</keyword>
<sequence length="313" mass="36431">MKFSQGRCGFGVANNLLWLASILKVLLVKAKAEISLLEIFSLEVESTTRNFLGNRVCAVAGLDRRNDLWYDHEKREEHSKPVQMASGAGDWSSSPIDDYETLISTTDVELLKRAWRNEKASPEILPFQDALVKRAKEQIQLMEETVDEFEESGHDPLIVSLYQMDLDRAQFLLRSYLRVRLQKIEKFMFCIWKNDTYRDRLSEEEKSFIESCIRVIEKHLDETVLSKLPENYRDILKQSAISEEDDMVPEPQLDTFVVANCKRATRPLYLDSNRQSAVFDNRDDYFQMVPGDLCIIRYKPFREELINGNIDLV</sequence>
<dbReference type="InterPro" id="IPR031633">
    <property type="entry name" value="SLD5_C"/>
</dbReference>
<dbReference type="GO" id="GO:0000727">
    <property type="term" value="P:double-strand break repair via break-induced replication"/>
    <property type="evidence" value="ECO:0007669"/>
    <property type="project" value="TreeGrafter"/>
</dbReference>
<evidence type="ECO:0000313" key="9">
    <source>
        <dbReference type="EMBL" id="GKU97545.1"/>
    </source>
</evidence>
<feature type="signal peptide" evidence="6">
    <location>
        <begin position="1"/>
        <end position="32"/>
    </location>
</feature>
<dbReference type="AlphaFoldDB" id="A0AAV5IEK2"/>